<evidence type="ECO:0000256" key="5">
    <source>
        <dbReference type="SAM" id="Phobius"/>
    </source>
</evidence>
<dbReference type="Pfam" id="PF04138">
    <property type="entry name" value="GtrA_DPMS_TM"/>
    <property type="match status" value="1"/>
</dbReference>
<protein>
    <submittedName>
        <fullName evidence="7">GtrA family protein</fullName>
    </submittedName>
</protein>
<evidence type="ECO:0000256" key="4">
    <source>
        <dbReference type="ARBA" id="ARBA00023136"/>
    </source>
</evidence>
<keyword evidence="4 5" id="KW-0472">Membrane</keyword>
<evidence type="ECO:0000313" key="8">
    <source>
        <dbReference type="Proteomes" id="UP001597237"/>
    </source>
</evidence>
<keyword evidence="2 5" id="KW-0812">Transmembrane</keyword>
<evidence type="ECO:0000259" key="6">
    <source>
        <dbReference type="Pfam" id="PF04138"/>
    </source>
</evidence>
<evidence type="ECO:0000313" key="7">
    <source>
        <dbReference type="EMBL" id="MFD1782009.1"/>
    </source>
</evidence>
<feature type="transmembrane region" description="Helical" evidence="5">
    <location>
        <begin position="37"/>
        <end position="57"/>
    </location>
</feature>
<gene>
    <name evidence="7" type="ORF">ACFSC0_01260</name>
</gene>
<sequence length="166" mass="17270">MTLAAKPYGPAAGGLTAPEEGTASALLGRLQAAHPELFRFARFLLLGGLAAGVNWLSRFGWSLIAPFELAVILAHATGMAVAFVTFRAFVFPGSPLPAAVQMTNFVLVNLVGMGVAFVTAVGLARVVFPAVGFTFHAEAIAHGIAVLSPVLTSWIGHRRLSFAGGR</sequence>
<accession>A0ABW4MVK4</accession>
<feature type="domain" description="GtrA/DPMS transmembrane" evidence="6">
    <location>
        <begin position="42"/>
        <end position="162"/>
    </location>
</feature>
<reference evidence="8" key="1">
    <citation type="journal article" date="2019" name="Int. J. Syst. Evol. Microbiol.">
        <title>The Global Catalogue of Microorganisms (GCM) 10K type strain sequencing project: providing services to taxonomists for standard genome sequencing and annotation.</title>
        <authorList>
            <consortium name="The Broad Institute Genomics Platform"/>
            <consortium name="The Broad Institute Genome Sequencing Center for Infectious Disease"/>
            <person name="Wu L."/>
            <person name="Ma J."/>
        </authorList>
    </citation>
    <scope>NUCLEOTIDE SEQUENCE [LARGE SCALE GENOMIC DNA]</scope>
    <source>
        <strain evidence="8">DFY28</strain>
    </source>
</reference>
<name>A0ABW4MVK4_9CAUL</name>
<dbReference type="RefSeq" id="WP_377281160.1">
    <property type="nucleotide sequence ID" value="NZ_JBHRSI010000003.1"/>
</dbReference>
<evidence type="ECO:0000256" key="1">
    <source>
        <dbReference type="ARBA" id="ARBA00004141"/>
    </source>
</evidence>
<dbReference type="InterPro" id="IPR007267">
    <property type="entry name" value="GtrA_DPMS_TM"/>
</dbReference>
<organism evidence="7 8">
    <name type="scientific">Phenylobacterium terrae</name>
    <dbReference type="NCBI Taxonomy" id="2665495"/>
    <lineage>
        <taxon>Bacteria</taxon>
        <taxon>Pseudomonadati</taxon>
        <taxon>Pseudomonadota</taxon>
        <taxon>Alphaproteobacteria</taxon>
        <taxon>Caulobacterales</taxon>
        <taxon>Caulobacteraceae</taxon>
        <taxon>Phenylobacterium</taxon>
    </lineage>
</organism>
<feature type="transmembrane region" description="Helical" evidence="5">
    <location>
        <begin position="139"/>
        <end position="156"/>
    </location>
</feature>
<proteinExistence type="predicted"/>
<dbReference type="EMBL" id="JBHUEY010000001">
    <property type="protein sequence ID" value="MFD1782009.1"/>
    <property type="molecule type" value="Genomic_DNA"/>
</dbReference>
<feature type="transmembrane region" description="Helical" evidence="5">
    <location>
        <begin position="102"/>
        <end position="127"/>
    </location>
</feature>
<dbReference type="Proteomes" id="UP001597237">
    <property type="component" value="Unassembled WGS sequence"/>
</dbReference>
<evidence type="ECO:0000256" key="2">
    <source>
        <dbReference type="ARBA" id="ARBA00022692"/>
    </source>
</evidence>
<keyword evidence="3 5" id="KW-1133">Transmembrane helix</keyword>
<comment type="caution">
    <text evidence="7">The sequence shown here is derived from an EMBL/GenBank/DDBJ whole genome shotgun (WGS) entry which is preliminary data.</text>
</comment>
<evidence type="ECO:0000256" key="3">
    <source>
        <dbReference type="ARBA" id="ARBA00022989"/>
    </source>
</evidence>
<feature type="transmembrane region" description="Helical" evidence="5">
    <location>
        <begin position="69"/>
        <end position="90"/>
    </location>
</feature>
<keyword evidence="8" id="KW-1185">Reference proteome</keyword>
<comment type="subcellular location">
    <subcellularLocation>
        <location evidence="1">Membrane</location>
        <topology evidence="1">Multi-pass membrane protein</topology>
    </subcellularLocation>
</comment>